<evidence type="ECO:0000256" key="1">
    <source>
        <dbReference type="ARBA" id="ARBA00023015"/>
    </source>
</evidence>
<keyword evidence="3" id="KW-0804">Transcription</keyword>
<dbReference type="Gene3D" id="1.10.10.10">
    <property type="entry name" value="Winged helix-like DNA-binding domain superfamily/Winged helix DNA-binding domain"/>
    <property type="match status" value="1"/>
</dbReference>
<dbReference type="PANTHER" id="PTHR38445:SF7">
    <property type="entry name" value="GNTR-FAMILY TRANSCRIPTIONAL REGULATOR"/>
    <property type="match status" value="1"/>
</dbReference>
<dbReference type="SUPFAM" id="SSF46785">
    <property type="entry name" value="Winged helix' DNA-binding domain"/>
    <property type="match status" value="1"/>
</dbReference>
<keyword evidence="6" id="KW-1185">Reference proteome</keyword>
<keyword evidence="1" id="KW-0805">Transcription regulation</keyword>
<evidence type="ECO:0000313" key="6">
    <source>
        <dbReference type="Proteomes" id="UP000294194"/>
    </source>
</evidence>
<evidence type="ECO:0000259" key="4">
    <source>
        <dbReference type="PROSITE" id="PS50949"/>
    </source>
</evidence>
<dbReference type="PROSITE" id="PS50949">
    <property type="entry name" value="HTH_GNTR"/>
    <property type="match status" value="1"/>
</dbReference>
<accession>A0A4Q9GUT6</accession>
<gene>
    <name evidence="5" type="ORF">EYE40_08185</name>
</gene>
<dbReference type="SMART" id="SM00345">
    <property type="entry name" value="HTH_GNTR"/>
    <property type="match status" value="1"/>
</dbReference>
<keyword evidence="2" id="KW-0238">DNA-binding</keyword>
<dbReference type="RefSeq" id="WP_130981489.1">
    <property type="nucleotide sequence ID" value="NZ_SISG01000001.1"/>
</dbReference>
<dbReference type="EMBL" id="SISG01000001">
    <property type="protein sequence ID" value="TBN57378.1"/>
    <property type="molecule type" value="Genomic_DNA"/>
</dbReference>
<dbReference type="PANTHER" id="PTHR38445">
    <property type="entry name" value="HTH-TYPE TRANSCRIPTIONAL REPRESSOR YTRA"/>
    <property type="match status" value="1"/>
</dbReference>
<dbReference type="Proteomes" id="UP000294194">
    <property type="component" value="Unassembled WGS sequence"/>
</dbReference>
<dbReference type="InterPro" id="IPR036388">
    <property type="entry name" value="WH-like_DNA-bd_sf"/>
</dbReference>
<dbReference type="AlphaFoldDB" id="A0A4Q9GUT6"/>
<dbReference type="CDD" id="cd07377">
    <property type="entry name" value="WHTH_GntR"/>
    <property type="match status" value="1"/>
</dbReference>
<dbReference type="GO" id="GO:0003700">
    <property type="term" value="F:DNA-binding transcription factor activity"/>
    <property type="evidence" value="ECO:0007669"/>
    <property type="project" value="InterPro"/>
</dbReference>
<dbReference type="InterPro" id="IPR000524">
    <property type="entry name" value="Tscrpt_reg_HTH_GntR"/>
</dbReference>
<feature type="domain" description="HTH gntR-type" evidence="4">
    <location>
        <begin position="10"/>
        <end position="78"/>
    </location>
</feature>
<evidence type="ECO:0000313" key="5">
    <source>
        <dbReference type="EMBL" id="TBN57378.1"/>
    </source>
</evidence>
<evidence type="ECO:0000256" key="3">
    <source>
        <dbReference type="ARBA" id="ARBA00023163"/>
    </source>
</evidence>
<sequence length="112" mass="11546">MITVDDTNPTPPFEQIRAQIASLIAAGELAHGDRLPTVRQLATDLRLAPGTVARAYTELEGAGLVESRRGAGTRVTGHAAPVDHAAVFAVAAQAQGLSLAAALAAVKKVWVV</sequence>
<organism evidence="5 6">
    <name type="scientific">Glaciihabitans arcticus</name>
    <dbReference type="NCBI Taxonomy" id="2668039"/>
    <lineage>
        <taxon>Bacteria</taxon>
        <taxon>Bacillati</taxon>
        <taxon>Actinomycetota</taxon>
        <taxon>Actinomycetes</taxon>
        <taxon>Micrococcales</taxon>
        <taxon>Microbacteriaceae</taxon>
        <taxon>Glaciihabitans</taxon>
    </lineage>
</organism>
<reference evidence="6" key="1">
    <citation type="submission" date="2019-02" db="EMBL/GenBank/DDBJ databases">
        <title>Glaciihabitans arcticus sp. nov., a psychrotolerant bacterium isolated from polar soil.</title>
        <authorList>
            <person name="Dahal R.H."/>
        </authorList>
    </citation>
    <scope>NUCLEOTIDE SEQUENCE [LARGE SCALE GENOMIC DNA]</scope>
    <source>
        <strain evidence="6">RP-3-7</strain>
    </source>
</reference>
<dbReference type="GO" id="GO:0003677">
    <property type="term" value="F:DNA binding"/>
    <property type="evidence" value="ECO:0007669"/>
    <property type="project" value="UniProtKB-KW"/>
</dbReference>
<dbReference type="InterPro" id="IPR036390">
    <property type="entry name" value="WH_DNA-bd_sf"/>
</dbReference>
<protein>
    <submittedName>
        <fullName evidence="5">GntR family transcriptional regulator</fullName>
    </submittedName>
</protein>
<dbReference type="Pfam" id="PF00392">
    <property type="entry name" value="GntR"/>
    <property type="match status" value="1"/>
</dbReference>
<proteinExistence type="predicted"/>
<comment type="caution">
    <text evidence="5">The sequence shown here is derived from an EMBL/GenBank/DDBJ whole genome shotgun (WGS) entry which is preliminary data.</text>
</comment>
<name>A0A4Q9GUT6_9MICO</name>
<evidence type="ECO:0000256" key="2">
    <source>
        <dbReference type="ARBA" id="ARBA00023125"/>
    </source>
</evidence>